<dbReference type="InterPro" id="IPR051268">
    <property type="entry name" value="Type-I_R_enzyme_R_subunit"/>
</dbReference>
<evidence type="ECO:0000256" key="5">
    <source>
        <dbReference type="ARBA" id="ARBA00022747"/>
    </source>
</evidence>
<dbReference type="Gene3D" id="3.90.1570.50">
    <property type="match status" value="1"/>
</dbReference>
<evidence type="ECO:0000259" key="11">
    <source>
        <dbReference type="PROSITE" id="PS51192"/>
    </source>
</evidence>
<reference evidence="13" key="1">
    <citation type="submission" date="2014-12" db="EMBL/GenBank/DDBJ databases">
        <authorList>
            <person name="Jaenicke S."/>
        </authorList>
    </citation>
    <scope>NUCLEOTIDE SEQUENCE [LARGE SCALE GENOMIC DNA]</scope>
</reference>
<evidence type="ECO:0000256" key="4">
    <source>
        <dbReference type="ARBA" id="ARBA00022741"/>
    </source>
</evidence>
<accession>A0A0K2Y7L3</accession>
<sequence length="826" mass="95950">MIAQYPTPDKEHRYDVSILVNGLPLVHIELKRRGVKLEEAFRQIRGYHQKSMGAPGSLFGFVQVFVISNGTQTKYYSNTTASDTSKNSYKFTSFWADQENKRIEDLQDFIPTFFNKHTLLSLLLYYCVFTSESKLLVMRSYQVVAIEEILKQVAITHNKKEYGKSKNGGYIWHTTGSGKTLTSFKLAQLAARLDFIAKVVFVVDRKDLDHQTMKEYEKYQKNSASSNKNTKTLQIQLENPDPNKKTIITTIQKLHKFIKGNPKSPILGQEVLFIFDECHRSQLGKMHADIARAFKKHHFYGFTGTPIFEENCDGKEYAITKERFGRELHHYTIVNAIHDGNVLPFLMHYCNTNTELKSEADFCHPQRTARVVEHILNNFAKVTKGSFNSILACASIEMAKKYYQAFKECAHPLKIAIIYSYSPSDDLEDENNEEAGKLEQNDRDFLEQAIQDYNHAFESNYDIGIFNDYYKDISSRMKKREIDLLIVVNMFLTGFDAPTCNTLWVDKNLKYHGLLQAFSRTNRTYNSVKSEGNIVCFRPLEDNLNDALRLFGRKDSHEIVILDGFKEIYAKYEALASKLLSTYPLHAFSQHTKAESAQEAFIDLYGEILKTRNVLVCFAEFGSDKDPISPRDLQDYQGHYLDLFEKFRRPRASSDKARKEFDDNCVFEMELIKQVEINIDYILNLIAEDKPKEDILRAIKSSPKMRSKQEVILSFWEFFKQHPSADIQASFRDYMDSQRQQEFARIIQDYKLQKKPARDFMSKAFKHHNISFKGTQFPTLLPKEGASFFSRNPEGQSMRNQLKNKIQAELQAFFDKYHDISSRDWR</sequence>
<dbReference type="EC" id="3.1.21.3" evidence="10"/>
<evidence type="ECO:0000256" key="1">
    <source>
        <dbReference type="ARBA" id="ARBA00000851"/>
    </source>
</evidence>
<evidence type="ECO:0000256" key="7">
    <source>
        <dbReference type="ARBA" id="ARBA00022801"/>
    </source>
</evidence>
<dbReference type="InterPro" id="IPR022625">
    <property type="entry name" value="TypeI_RM_Rsu_C"/>
</dbReference>
<protein>
    <recommendedName>
        <fullName evidence="10">Type I restriction enzyme endonuclease subunit</fullName>
        <shortName evidence="10">R protein</shortName>
        <ecNumber evidence="10">3.1.21.3</ecNumber>
    </recommendedName>
</protein>
<dbReference type="Gene3D" id="1.20.58.910">
    <property type="match status" value="1"/>
</dbReference>
<dbReference type="Proteomes" id="UP000043437">
    <property type="component" value="Unassembled WGS sequence"/>
</dbReference>
<dbReference type="Pfam" id="PF22679">
    <property type="entry name" value="T1R_D3-like"/>
    <property type="match status" value="1"/>
</dbReference>
<organism evidence="12 13">
    <name type="scientific">Helicobacter ailurogastricus</name>
    <dbReference type="NCBI Taxonomy" id="1578720"/>
    <lineage>
        <taxon>Bacteria</taxon>
        <taxon>Pseudomonadati</taxon>
        <taxon>Campylobacterota</taxon>
        <taxon>Epsilonproteobacteria</taxon>
        <taxon>Campylobacterales</taxon>
        <taxon>Helicobacteraceae</taxon>
        <taxon>Helicobacter</taxon>
    </lineage>
</organism>
<evidence type="ECO:0000256" key="3">
    <source>
        <dbReference type="ARBA" id="ARBA00022722"/>
    </source>
</evidence>
<evidence type="ECO:0000256" key="9">
    <source>
        <dbReference type="ARBA" id="ARBA00023125"/>
    </source>
</evidence>
<feature type="domain" description="Helicase ATP-binding" evidence="11">
    <location>
        <begin position="160"/>
        <end position="324"/>
    </location>
</feature>
<keyword evidence="8 10" id="KW-0067">ATP-binding</keyword>
<dbReference type="Pfam" id="PF04313">
    <property type="entry name" value="HSDR_N"/>
    <property type="match status" value="1"/>
</dbReference>
<dbReference type="InterPro" id="IPR007409">
    <property type="entry name" value="Restrct_endonuc_type1_HsdR_N"/>
</dbReference>
<keyword evidence="7 10" id="KW-0378">Hydrolase</keyword>
<dbReference type="PROSITE" id="PS51192">
    <property type="entry name" value="HELICASE_ATP_BIND_1"/>
    <property type="match status" value="1"/>
</dbReference>
<dbReference type="CDD" id="cd22332">
    <property type="entry name" value="HsdR_N"/>
    <property type="match status" value="1"/>
</dbReference>
<dbReference type="GO" id="GO:0003677">
    <property type="term" value="F:DNA binding"/>
    <property type="evidence" value="ECO:0007669"/>
    <property type="project" value="UniProtKB-KW"/>
</dbReference>
<keyword evidence="9 10" id="KW-0238">DNA-binding</keyword>
<dbReference type="AlphaFoldDB" id="A0A0K2Y7L3"/>
<keyword evidence="5 10" id="KW-0680">Restriction system</keyword>
<proteinExistence type="inferred from homology"/>
<dbReference type="NCBIfam" id="TIGR00348">
    <property type="entry name" value="hsdR"/>
    <property type="match status" value="1"/>
</dbReference>
<evidence type="ECO:0000256" key="10">
    <source>
        <dbReference type="RuleBase" id="RU364115"/>
    </source>
</evidence>
<dbReference type="GO" id="GO:0009307">
    <property type="term" value="P:DNA restriction-modification system"/>
    <property type="evidence" value="ECO:0007669"/>
    <property type="project" value="UniProtKB-KW"/>
</dbReference>
<keyword evidence="4 10" id="KW-0547">Nucleotide-binding</keyword>
<dbReference type="GO" id="GO:0009035">
    <property type="term" value="F:type I site-specific deoxyribonuclease activity"/>
    <property type="evidence" value="ECO:0007669"/>
    <property type="project" value="UniProtKB-EC"/>
</dbReference>
<dbReference type="EMBL" id="CDMG01000009">
    <property type="protein sequence ID" value="CRF53140.1"/>
    <property type="molecule type" value="Genomic_DNA"/>
</dbReference>
<name>A0A0K2Y7L3_9HELI</name>
<evidence type="ECO:0000256" key="6">
    <source>
        <dbReference type="ARBA" id="ARBA00022759"/>
    </source>
</evidence>
<comment type="subunit">
    <text evidence="10">The type I restriction/modification system is composed of three polypeptides R, M and S.</text>
</comment>
<keyword evidence="3" id="KW-0540">Nuclease</keyword>
<evidence type="ECO:0000256" key="2">
    <source>
        <dbReference type="ARBA" id="ARBA00008598"/>
    </source>
</evidence>
<dbReference type="InterPro" id="IPR055180">
    <property type="entry name" value="HsdR_RecA-like_helicase_dom_2"/>
</dbReference>
<comment type="similarity">
    <text evidence="2 10">Belongs to the HsdR family.</text>
</comment>
<dbReference type="CDD" id="cd18030">
    <property type="entry name" value="DEXHc_RE_I_HsdR"/>
    <property type="match status" value="1"/>
</dbReference>
<dbReference type="CDD" id="cd18800">
    <property type="entry name" value="SF2_C_EcoR124I-like"/>
    <property type="match status" value="1"/>
</dbReference>
<gene>
    <name evidence="12" type="ORF">HAL07_16050</name>
</gene>
<evidence type="ECO:0000313" key="12">
    <source>
        <dbReference type="EMBL" id="CRF53140.1"/>
    </source>
</evidence>
<comment type="catalytic activity">
    <reaction evidence="1 10">
        <text>Endonucleolytic cleavage of DNA to give random double-stranded fragments with terminal 5'-phosphates, ATP is simultaneously hydrolyzed.</text>
        <dbReference type="EC" id="3.1.21.3"/>
    </reaction>
</comment>
<dbReference type="InterPro" id="IPR027417">
    <property type="entry name" value="P-loop_NTPase"/>
</dbReference>
<keyword evidence="6" id="KW-0255">Endonuclease</keyword>
<dbReference type="SMART" id="SM00487">
    <property type="entry name" value="DEXDc"/>
    <property type="match status" value="1"/>
</dbReference>
<evidence type="ECO:0000256" key="8">
    <source>
        <dbReference type="ARBA" id="ARBA00022840"/>
    </source>
</evidence>
<dbReference type="PANTHER" id="PTHR30195">
    <property type="entry name" value="TYPE I SITE-SPECIFIC DEOXYRIBONUCLEASE PROTEIN SUBUNIT M AND R"/>
    <property type="match status" value="1"/>
</dbReference>
<dbReference type="Pfam" id="PF18766">
    <property type="entry name" value="SWI2_SNF2"/>
    <property type="match status" value="1"/>
</dbReference>
<dbReference type="Pfam" id="PF12008">
    <property type="entry name" value="EcoR124_C"/>
    <property type="match status" value="1"/>
</dbReference>
<dbReference type="Gene3D" id="3.40.50.300">
    <property type="entry name" value="P-loop containing nucleotide triphosphate hydrolases"/>
    <property type="match status" value="2"/>
</dbReference>
<dbReference type="InterPro" id="IPR014001">
    <property type="entry name" value="Helicase_ATP-bd"/>
</dbReference>
<comment type="function">
    <text evidence="10">Subunit R is required for both nuclease and ATPase activities, but not for modification.</text>
</comment>
<dbReference type="SUPFAM" id="SSF52540">
    <property type="entry name" value="P-loop containing nucleoside triphosphate hydrolases"/>
    <property type="match status" value="2"/>
</dbReference>
<evidence type="ECO:0000313" key="13">
    <source>
        <dbReference type="Proteomes" id="UP000043437"/>
    </source>
</evidence>
<dbReference type="PANTHER" id="PTHR30195:SF16">
    <property type="entry name" value="TYPE I RESTRICTION ENZYME ENDONUCLEASE SUBUNIT"/>
    <property type="match status" value="1"/>
</dbReference>
<dbReference type="InterPro" id="IPR004473">
    <property type="entry name" value="Restrct_endonuc_typeI_HsdR"/>
</dbReference>
<dbReference type="InterPro" id="IPR040980">
    <property type="entry name" value="SWI2_SNF2"/>
</dbReference>
<dbReference type="GO" id="GO:0005524">
    <property type="term" value="F:ATP binding"/>
    <property type="evidence" value="ECO:0007669"/>
    <property type="project" value="UniProtKB-KW"/>
</dbReference>